<gene>
    <name evidence="2" type="ORF">EXU48_04395</name>
</gene>
<dbReference type="RefSeq" id="WP_133106365.1">
    <property type="nucleotide sequence ID" value="NZ_SMNA01000002.1"/>
</dbReference>
<keyword evidence="3" id="KW-1185">Reference proteome</keyword>
<sequence length="195" mass="20557">MNADLRGIHNDALADATALVDRLAPEDLRRPSACAGWSVAQLLAHMVGQHHGFTAALRDGEAPASAYVPIPFTRRAWDESVAAMSEAFASRALDDTVLEVELHPTRALPVATLLGAQFLDTVIHTWDLAWGLGETFEPPAQQAEIVLGIAQGIPDTAYGTDGGTAFAPRLPVSGSAWQQALALVGRDPMSVGGRG</sequence>
<name>A0ABY2EB33_9MICO</name>
<dbReference type="Pfam" id="PF11716">
    <property type="entry name" value="MDMPI_N"/>
    <property type="match status" value="1"/>
</dbReference>
<comment type="caution">
    <text evidence="2">The sequence shown here is derived from an EMBL/GenBank/DDBJ whole genome shotgun (WGS) entry which is preliminary data.</text>
</comment>
<dbReference type="SUPFAM" id="SSF109854">
    <property type="entry name" value="DinB/YfiT-like putative metalloenzymes"/>
    <property type="match status" value="1"/>
</dbReference>
<dbReference type="InterPro" id="IPR024344">
    <property type="entry name" value="MDMPI_metal-binding"/>
</dbReference>
<evidence type="ECO:0000259" key="1">
    <source>
        <dbReference type="Pfam" id="PF11716"/>
    </source>
</evidence>
<accession>A0ABY2EB33</accession>
<reference evidence="2 3" key="1">
    <citation type="submission" date="2019-03" db="EMBL/GenBank/DDBJ databases">
        <title>Genomic features of bacteria from cold environments.</title>
        <authorList>
            <person name="Shen L."/>
        </authorList>
    </citation>
    <scope>NUCLEOTIDE SEQUENCE [LARGE SCALE GENOMIC DNA]</scope>
    <source>
        <strain evidence="3">T3246-1</strain>
    </source>
</reference>
<dbReference type="EMBL" id="SMNA01000002">
    <property type="protein sequence ID" value="TDE97439.1"/>
    <property type="molecule type" value="Genomic_DNA"/>
</dbReference>
<protein>
    <submittedName>
        <fullName evidence="2">TIGR03086 family protein</fullName>
    </submittedName>
</protein>
<dbReference type="Proteomes" id="UP000504882">
    <property type="component" value="Unassembled WGS sequence"/>
</dbReference>
<evidence type="ECO:0000313" key="2">
    <source>
        <dbReference type="EMBL" id="TDE97439.1"/>
    </source>
</evidence>
<evidence type="ECO:0000313" key="3">
    <source>
        <dbReference type="Proteomes" id="UP000504882"/>
    </source>
</evidence>
<dbReference type="NCBIfam" id="TIGR03086">
    <property type="entry name" value="TIGR03086 family metal-binding protein"/>
    <property type="match status" value="1"/>
</dbReference>
<dbReference type="InterPro" id="IPR017517">
    <property type="entry name" value="Maleyloyr_isom"/>
</dbReference>
<organism evidence="2 3">
    <name type="scientific">Occultella glacieicola</name>
    <dbReference type="NCBI Taxonomy" id="2518684"/>
    <lineage>
        <taxon>Bacteria</taxon>
        <taxon>Bacillati</taxon>
        <taxon>Actinomycetota</taxon>
        <taxon>Actinomycetes</taxon>
        <taxon>Micrococcales</taxon>
        <taxon>Ruaniaceae</taxon>
        <taxon>Occultella</taxon>
    </lineage>
</organism>
<dbReference type="InterPro" id="IPR034660">
    <property type="entry name" value="DinB/YfiT-like"/>
</dbReference>
<dbReference type="Gene3D" id="1.20.120.450">
    <property type="entry name" value="dinb family like domain"/>
    <property type="match status" value="1"/>
</dbReference>
<dbReference type="InterPro" id="IPR017520">
    <property type="entry name" value="CHP03086"/>
</dbReference>
<feature type="domain" description="Mycothiol-dependent maleylpyruvate isomerase metal-binding" evidence="1">
    <location>
        <begin position="11"/>
        <end position="129"/>
    </location>
</feature>
<proteinExistence type="predicted"/>
<dbReference type="NCBIfam" id="TIGR03083">
    <property type="entry name" value="maleylpyruvate isomerase family mycothiol-dependent enzyme"/>
    <property type="match status" value="1"/>
</dbReference>